<feature type="compositionally biased region" description="Basic and acidic residues" evidence="2">
    <location>
        <begin position="303"/>
        <end position="312"/>
    </location>
</feature>
<evidence type="ECO:0000313" key="3">
    <source>
        <dbReference type="EMBL" id="KPI45207.1"/>
    </source>
</evidence>
<accession>A0A0N1P3H5</accession>
<dbReference type="PANTHER" id="PTHR42808:SF4">
    <property type="entry name" value="SHORT CHAIN DEHYDROGENASE"/>
    <property type="match status" value="1"/>
</dbReference>
<reference evidence="3 4" key="1">
    <citation type="submission" date="2015-06" db="EMBL/GenBank/DDBJ databases">
        <title>Draft genome of the ant-associated black yeast Phialophora attae CBS 131958.</title>
        <authorList>
            <person name="Moreno L.F."/>
            <person name="Stielow B.J."/>
            <person name="de Hoog S."/>
            <person name="Vicente V.A."/>
            <person name="Weiss V.A."/>
            <person name="de Vries M."/>
            <person name="Cruz L.M."/>
            <person name="Souza E.M."/>
        </authorList>
    </citation>
    <scope>NUCLEOTIDE SEQUENCE [LARGE SCALE GENOMIC DNA]</scope>
    <source>
        <strain evidence="3 4">CBS 131958</strain>
    </source>
</reference>
<dbReference type="Proteomes" id="UP000038010">
    <property type="component" value="Unassembled WGS sequence"/>
</dbReference>
<dbReference type="InterPro" id="IPR051935">
    <property type="entry name" value="HSDL2"/>
</dbReference>
<dbReference type="OrthoDB" id="5327538at2759"/>
<feature type="region of interest" description="Disordered" evidence="2">
    <location>
        <begin position="299"/>
        <end position="319"/>
    </location>
</feature>
<organism evidence="3 4">
    <name type="scientific">Cyphellophora attinorum</name>
    <dbReference type="NCBI Taxonomy" id="1664694"/>
    <lineage>
        <taxon>Eukaryota</taxon>
        <taxon>Fungi</taxon>
        <taxon>Dikarya</taxon>
        <taxon>Ascomycota</taxon>
        <taxon>Pezizomycotina</taxon>
        <taxon>Eurotiomycetes</taxon>
        <taxon>Chaetothyriomycetidae</taxon>
        <taxon>Chaetothyriales</taxon>
        <taxon>Cyphellophoraceae</taxon>
        <taxon>Cyphellophora</taxon>
    </lineage>
</organism>
<evidence type="ECO:0000256" key="2">
    <source>
        <dbReference type="SAM" id="MobiDB-lite"/>
    </source>
</evidence>
<protein>
    <submittedName>
        <fullName evidence="3">Hydroxysteroid dehydrogenase-like protein 2</fullName>
    </submittedName>
</protein>
<dbReference type="Pfam" id="PF00106">
    <property type="entry name" value="adh_short"/>
    <property type="match status" value="1"/>
</dbReference>
<keyword evidence="1" id="KW-0521">NADP</keyword>
<dbReference type="InterPro" id="IPR036291">
    <property type="entry name" value="NAD(P)-bd_dom_sf"/>
</dbReference>
<dbReference type="InterPro" id="IPR020904">
    <property type="entry name" value="Sc_DH/Rdtase_CS"/>
</dbReference>
<dbReference type="PANTHER" id="PTHR42808">
    <property type="entry name" value="HYDROXYSTEROID DEHYDROGENASE-LIKE PROTEIN 2"/>
    <property type="match status" value="1"/>
</dbReference>
<evidence type="ECO:0000313" key="4">
    <source>
        <dbReference type="Proteomes" id="UP000038010"/>
    </source>
</evidence>
<dbReference type="PROSITE" id="PS00061">
    <property type="entry name" value="ADH_SHORT"/>
    <property type="match status" value="1"/>
</dbReference>
<dbReference type="InterPro" id="IPR002347">
    <property type="entry name" value="SDR_fam"/>
</dbReference>
<comment type="caution">
    <text evidence="3">The sequence shown here is derived from an EMBL/GenBank/DDBJ whole genome shotgun (WGS) entry which is preliminary data.</text>
</comment>
<keyword evidence="4" id="KW-1185">Reference proteome</keyword>
<dbReference type="GeneID" id="28734198"/>
<evidence type="ECO:0000256" key="1">
    <source>
        <dbReference type="ARBA" id="ARBA00022857"/>
    </source>
</evidence>
<sequence length="319" mass="34516">MSSIDAKLNPRSLPTALILGASRGIGRQLAISLATDPKTDTITTVAHEITLLGGHALALSCDVRDTAAVEALVHETVRRLGRLDVLIYNPGAIWWASVANTPPKRFNLMWEVNVRGCYAAVSAALPYLTANSIASNKKGEKGDGKGSGRIIIISPPIYSRFFRGKTAYAMTKVGMSVLVSGLAMDFDRLRNEAEPSTGHDLAVTALWPAASIESAATERAVNSDQDVRKDLRHPKIFGDAVLEILRAPVGTVNGKLLLDEDFLREECGYGDREIDEYAIVKGSKPRRIMPAKLPSLLVDEQADEGRRMDSSKLGKPAKL</sequence>
<name>A0A0N1P3H5_9EURO</name>
<proteinExistence type="predicted"/>
<gene>
    <name evidence="3" type="ORF">AB675_2352</name>
</gene>
<dbReference type="SUPFAM" id="SSF51735">
    <property type="entry name" value="NAD(P)-binding Rossmann-fold domains"/>
    <property type="match status" value="1"/>
</dbReference>
<dbReference type="PRINTS" id="PR00081">
    <property type="entry name" value="GDHRDH"/>
</dbReference>
<dbReference type="EMBL" id="LFJN01000002">
    <property type="protein sequence ID" value="KPI45207.1"/>
    <property type="molecule type" value="Genomic_DNA"/>
</dbReference>
<dbReference type="Gene3D" id="3.40.50.720">
    <property type="entry name" value="NAD(P)-binding Rossmann-like Domain"/>
    <property type="match status" value="1"/>
</dbReference>
<dbReference type="AlphaFoldDB" id="A0A0N1P3H5"/>
<dbReference type="RefSeq" id="XP_018005170.1">
    <property type="nucleotide sequence ID" value="XM_018142318.1"/>
</dbReference>
<dbReference type="STRING" id="1664694.A0A0N1P3H5"/>
<dbReference type="VEuPathDB" id="FungiDB:AB675_2352"/>